<feature type="transmembrane region" description="Helical" evidence="1">
    <location>
        <begin position="54"/>
        <end position="78"/>
    </location>
</feature>
<name>A0A2V5I2T5_9EURO</name>
<organism evidence="2 3">
    <name type="scientific">Aspergillus indologenus CBS 114.80</name>
    <dbReference type="NCBI Taxonomy" id="1450541"/>
    <lineage>
        <taxon>Eukaryota</taxon>
        <taxon>Fungi</taxon>
        <taxon>Dikarya</taxon>
        <taxon>Ascomycota</taxon>
        <taxon>Pezizomycotina</taxon>
        <taxon>Eurotiomycetes</taxon>
        <taxon>Eurotiomycetidae</taxon>
        <taxon>Eurotiales</taxon>
        <taxon>Aspergillaceae</taxon>
        <taxon>Aspergillus</taxon>
        <taxon>Aspergillus subgen. Circumdati</taxon>
    </lineage>
</organism>
<keyword evidence="1" id="KW-0472">Membrane</keyword>
<evidence type="ECO:0000313" key="3">
    <source>
        <dbReference type="Proteomes" id="UP000248817"/>
    </source>
</evidence>
<reference evidence="2 3" key="1">
    <citation type="submission" date="2018-02" db="EMBL/GenBank/DDBJ databases">
        <title>The genomes of Aspergillus section Nigri reveals drivers in fungal speciation.</title>
        <authorList>
            <consortium name="DOE Joint Genome Institute"/>
            <person name="Vesth T.C."/>
            <person name="Nybo J."/>
            <person name="Theobald S."/>
            <person name="Brandl J."/>
            <person name="Frisvad J.C."/>
            <person name="Nielsen K.F."/>
            <person name="Lyhne E.K."/>
            <person name="Kogle M.E."/>
            <person name="Kuo A."/>
            <person name="Riley R."/>
            <person name="Clum A."/>
            <person name="Nolan M."/>
            <person name="Lipzen A."/>
            <person name="Salamov A."/>
            <person name="Henrissat B."/>
            <person name="Wiebenga A."/>
            <person name="De vries R.P."/>
            <person name="Grigoriev I.V."/>
            <person name="Mortensen U.H."/>
            <person name="Andersen M.R."/>
            <person name="Baker S.E."/>
        </authorList>
    </citation>
    <scope>NUCLEOTIDE SEQUENCE [LARGE SCALE GENOMIC DNA]</scope>
    <source>
        <strain evidence="2 3">CBS 114.80</strain>
    </source>
</reference>
<keyword evidence="1" id="KW-0812">Transmembrane</keyword>
<keyword evidence="1" id="KW-1133">Transmembrane helix</keyword>
<gene>
    <name evidence="2" type="ORF">BP00DRAFT_206574</name>
</gene>
<protein>
    <submittedName>
        <fullName evidence="2">Uncharacterized protein</fullName>
    </submittedName>
</protein>
<sequence>MAVVDSPVRFLLLIRFVSFILFGCSFFFFFAMTMMKDGWMIVDGPLPSPRATDLLASIVSFNGALASTPLGFFVPFALPDPQYFFLCLWLE</sequence>
<evidence type="ECO:0000256" key="1">
    <source>
        <dbReference type="SAM" id="Phobius"/>
    </source>
</evidence>
<feature type="transmembrane region" description="Helical" evidence="1">
    <location>
        <begin position="12"/>
        <end position="33"/>
    </location>
</feature>
<accession>A0A2V5I2T5</accession>
<proteinExistence type="predicted"/>
<evidence type="ECO:0000313" key="2">
    <source>
        <dbReference type="EMBL" id="PYI30401.1"/>
    </source>
</evidence>
<dbReference type="EMBL" id="KZ825516">
    <property type="protein sequence ID" value="PYI30401.1"/>
    <property type="molecule type" value="Genomic_DNA"/>
</dbReference>
<dbReference type="Proteomes" id="UP000248817">
    <property type="component" value="Unassembled WGS sequence"/>
</dbReference>
<keyword evidence="3" id="KW-1185">Reference proteome</keyword>
<dbReference type="AlphaFoldDB" id="A0A2V5I2T5"/>